<keyword evidence="2" id="KW-0269">Exonuclease</keyword>
<dbReference type="InterPro" id="IPR012337">
    <property type="entry name" value="RNaseH-like_sf"/>
</dbReference>
<dbReference type="RefSeq" id="WP_147799367.1">
    <property type="nucleotide sequence ID" value="NZ_VPFL01000006.1"/>
</dbReference>
<evidence type="ECO:0000313" key="3">
    <source>
        <dbReference type="Proteomes" id="UP000321201"/>
    </source>
</evidence>
<dbReference type="SUPFAM" id="SSF53098">
    <property type="entry name" value="Ribonuclease H-like"/>
    <property type="match status" value="1"/>
</dbReference>
<dbReference type="EMBL" id="VPFL01000006">
    <property type="protein sequence ID" value="TXF12498.1"/>
    <property type="molecule type" value="Genomic_DNA"/>
</dbReference>
<name>A0A5C7EZH0_9PROT</name>
<keyword evidence="2" id="KW-0378">Hydrolase</keyword>
<dbReference type="Proteomes" id="UP000321201">
    <property type="component" value="Unassembled WGS sequence"/>
</dbReference>
<feature type="domain" description="Predicted 3'-5' exonuclease PolB-like" evidence="1">
    <location>
        <begin position="47"/>
        <end position="256"/>
    </location>
</feature>
<gene>
    <name evidence="2" type="ORF">FR698_06280</name>
</gene>
<comment type="caution">
    <text evidence="2">The sequence shown here is derived from an EMBL/GenBank/DDBJ whole genome shotgun (WGS) entry which is preliminary data.</text>
</comment>
<sequence length="260" mass="29932">MIPVLAFDIETVPDIDGLRLLHGLGSDVPDAQVANMAFQRRRQQTGSDFLPLHLHRVVVISCALRDRDSFRVWSLGGAGESEAELVRRFFDGIDKYTPQLVSWNGGGFDLPVLHYRGLIHGIQAARYWDLGDDDRDFKWNNYISRYHTRHLDLMDLLALYQPRANVALDELAQLMGLPGKLGMEGGAVWDAYRRGELEAVRCYCEADVVNTYLVFLRFQLMRGVLNREQYRAECALVRATLERIGEPHWAEFLQRWKPER</sequence>
<dbReference type="AlphaFoldDB" id="A0A5C7EZH0"/>
<evidence type="ECO:0000313" key="2">
    <source>
        <dbReference type="EMBL" id="TXF12498.1"/>
    </source>
</evidence>
<accession>A0A5C7EZH0</accession>
<proteinExistence type="predicted"/>
<dbReference type="Pfam" id="PF10108">
    <property type="entry name" value="DNA_pol_B_exo2"/>
    <property type="match status" value="1"/>
</dbReference>
<protein>
    <submittedName>
        <fullName evidence="2">3'-5' exonuclease</fullName>
    </submittedName>
</protein>
<reference evidence="2 3" key="1">
    <citation type="submission" date="2019-08" db="EMBL/GenBank/DDBJ databases">
        <title>Pelomicrobium methylotrophicum gen. nov., sp. nov. a moderately thermophilic, facultatively anaerobic, lithoautotrophic and methylotrophic bacterium isolated from a terrestrial mud volcano.</title>
        <authorList>
            <person name="Slobodkina G.B."/>
            <person name="Merkel A.Y."/>
            <person name="Slobodkin A.I."/>
        </authorList>
    </citation>
    <scope>NUCLEOTIDE SEQUENCE [LARGE SCALE GENOMIC DNA]</scope>
    <source>
        <strain evidence="2 3">SM250</strain>
    </source>
</reference>
<dbReference type="OrthoDB" id="13288at2"/>
<dbReference type="GO" id="GO:0004527">
    <property type="term" value="F:exonuclease activity"/>
    <property type="evidence" value="ECO:0007669"/>
    <property type="project" value="UniProtKB-KW"/>
</dbReference>
<organism evidence="2 3">
    <name type="scientific">Pelomicrobium methylotrophicum</name>
    <dbReference type="NCBI Taxonomy" id="2602750"/>
    <lineage>
        <taxon>Bacteria</taxon>
        <taxon>Pseudomonadati</taxon>
        <taxon>Pseudomonadota</taxon>
        <taxon>Hydrogenophilia</taxon>
        <taxon>Hydrogenophilia incertae sedis</taxon>
        <taxon>Pelomicrobium</taxon>
    </lineage>
</organism>
<keyword evidence="3" id="KW-1185">Reference proteome</keyword>
<dbReference type="InterPro" id="IPR036397">
    <property type="entry name" value="RNaseH_sf"/>
</dbReference>
<dbReference type="CDD" id="cd05782">
    <property type="entry name" value="DNA_polB_like1_exo"/>
    <property type="match status" value="1"/>
</dbReference>
<evidence type="ECO:0000259" key="1">
    <source>
        <dbReference type="Pfam" id="PF10108"/>
    </source>
</evidence>
<keyword evidence="2" id="KW-0540">Nuclease</keyword>
<dbReference type="InterPro" id="IPR019288">
    <property type="entry name" value="3'-5'_exonuclease_PolB-like"/>
</dbReference>
<dbReference type="Gene3D" id="3.30.420.10">
    <property type="entry name" value="Ribonuclease H-like superfamily/Ribonuclease H"/>
    <property type="match status" value="1"/>
</dbReference>
<dbReference type="InParanoid" id="A0A5C7EZH0"/>
<dbReference type="GO" id="GO:0003676">
    <property type="term" value="F:nucleic acid binding"/>
    <property type="evidence" value="ECO:0007669"/>
    <property type="project" value="InterPro"/>
</dbReference>